<dbReference type="InterPro" id="IPR042525">
    <property type="entry name" value="Rad52_Rad59_Rad22_sf"/>
</dbReference>
<dbReference type="GO" id="GO:0006312">
    <property type="term" value="P:mitotic recombination"/>
    <property type="evidence" value="ECO:0007669"/>
    <property type="project" value="TreeGrafter"/>
</dbReference>
<keyword evidence="8" id="KW-1185">Reference proteome</keyword>
<dbReference type="Proteomes" id="UP000799429">
    <property type="component" value="Unassembled WGS sequence"/>
</dbReference>
<sequence>MPSPEELRSMANSILNPFEARPTRMSEYTAQEIATLQSRLDKQLGPEYILTRKGPGNRDLPYISGNKAIEIANEVFGFNGWSSAVQNVQIDFVDESRSSGKISMGISVTVRITLKDGTYHEDIGYGHIENCANKAMAFEKCKKEAVTDGKKRALRNFGNVLGNCIYDKEFVKWISRVKPSATNMSEVNLLRPSLTAAQREAVIKSRQQEEDIKLETIPAVEIKPRDAEMDEFGGDFFDEVNFGVDSEFVPGIDDSGIDISEEPVDMKSNRPTGPPSGPPNRQAVPRIQSMPALNQQNEGDQPQRPGHHMPPRAPQTPNSNAHVKTENHQARMGPPQFNGQNQGRPQHPPQANHHHPALQNNNANQGQNRSNPVSAPGQHHPRNIPNVTKPGEKDSEQNPHTNAPPQTHEQPMGFVASRAADIINKAEEAKAPLPANLPTFNPNIESPSLRRTPGIDYKKSAPITKQALNSRLAQQSGAPNNLSNHPHSGAVPGPGPPMSRPNFVNPQADMNRRIGMPNAGMSPLANRTSYKPPGPAGVKRGPEAMAGGRPALSDVSNVNGGAGVNEPVGQDGKGDVKRVKVGENGSAGAGNGVRSQ</sequence>
<dbReference type="Pfam" id="PF04098">
    <property type="entry name" value="Rad52_Rad22"/>
    <property type="match status" value="1"/>
</dbReference>
<feature type="region of interest" description="Disordered" evidence="6">
    <location>
        <begin position="519"/>
        <end position="596"/>
    </location>
</feature>
<evidence type="ECO:0000256" key="3">
    <source>
        <dbReference type="ARBA" id="ARBA00023172"/>
    </source>
</evidence>
<feature type="compositionally biased region" description="Low complexity" evidence="6">
    <location>
        <begin position="357"/>
        <end position="371"/>
    </location>
</feature>
<feature type="region of interest" description="Disordered" evidence="6">
    <location>
        <begin position="248"/>
        <end position="411"/>
    </location>
</feature>
<feature type="compositionally biased region" description="Gly residues" evidence="6">
    <location>
        <begin position="585"/>
        <end position="596"/>
    </location>
</feature>
<dbReference type="PANTHER" id="PTHR12132:SF1">
    <property type="entry name" value="DNA REPAIR PROTEIN RAD52 HOMOLOG"/>
    <property type="match status" value="1"/>
</dbReference>
<dbReference type="GO" id="GO:0000724">
    <property type="term" value="P:double-strand break repair via homologous recombination"/>
    <property type="evidence" value="ECO:0007669"/>
    <property type="project" value="TreeGrafter"/>
</dbReference>
<dbReference type="Gene3D" id="3.30.390.80">
    <property type="entry name" value="DNA repair protein Rad52/59/22"/>
    <property type="match status" value="1"/>
</dbReference>
<evidence type="ECO:0000313" key="7">
    <source>
        <dbReference type="EMBL" id="KAF2840728.1"/>
    </source>
</evidence>
<feature type="compositionally biased region" description="Polar residues" evidence="6">
    <location>
        <begin position="398"/>
        <end position="409"/>
    </location>
</feature>
<dbReference type="AlphaFoldDB" id="A0A9P4SDL2"/>
<dbReference type="FunFam" id="3.30.390.80:FF:000001">
    <property type="entry name" value="DNA repair protein RAD52 homolog"/>
    <property type="match status" value="1"/>
</dbReference>
<proteinExistence type="inferred from homology"/>
<feature type="region of interest" description="Disordered" evidence="6">
    <location>
        <begin position="470"/>
        <end position="500"/>
    </location>
</feature>
<gene>
    <name evidence="7" type="ORF">M501DRAFT_1047927</name>
</gene>
<dbReference type="InterPro" id="IPR007232">
    <property type="entry name" value="Rad52_Rad59_Rad22"/>
</dbReference>
<feature type="region of interest" description="Disordered" evidence="6">
    <location>
        <begin position="433"/>
        <end position="456"/>
    </location>
</feature>
<keyword evidence="4" id="KW-0234">DNA repair</keyword>
<evidence type="ECO:0000256" key="6">
    <source>
        <dbReference type="SAM" id="MobiDB-lite"/>
    </source>
</evidence>
<dbReference type="GO" id="GO:0045002">
    <property type="term" value="P:double-strand break repair via single-strand annealing"/>
    <property type="evidence" value="ECO:0007669"/>
    <property type="project" value="TreeGrafter"/>
</dbReference>
<dbReference type="GO" id="GO:0005634">
    <property type="term" value="C:nucleus"/>
    <property type="evidence" value="ECO:0007669"/>
    <property type="project" value="TreeGrafter"/>
</dbReference>
<evidence type="ECO:0000256" key="5">
    <source>
        <dbReference type="ARBA" id="ARBA00077224"/>
    </source>
</evidence>
<feature type="compositionally biased region" description="Basic and acidic residues" evidence="6">
    <location>
        <begin position="572"/>
        <end position="581"/>
    </location>
</feature>
<dbReference type="OrthoDB" id="206565at2759"/>
<comment type="caution">
    <text evidence="7">The sequence shown here is derived from an EMBL/GenBank/DDBJ whole genome shotgun (WGS) entry which is preliminary data.</text>
</comment>
<evidence type="ECO:0000313" key="8">
    <source>
        <dbReference type="Proteomes" id="UP000799429"/>
    </source>
</evidence>
<accession>A0A9P4SDL2</accession>
<dbReference type="GO" id="GO:0003697">
    <property type="term" value="F:single-stranded DNA binding"/>
    <property type="evidence" value="ECO:0007669"/>
    <property type="project" value="UniProtKB-ARBA"/>
</dbReference>
<protein>
    <recommendedName>
        <fullName evidence="5">RAD52 homolog</fullName>
    </recommendedName>
</protein>
<organism evidence="7 8">
    <name type="scientific">Patellaria atrata CBS 101060</name>
    <dbReference type="NCBI Taxonomy" id="1346257"/>
    <lineage>
        <taxon>Eukaryota</taxon>
        <taxon>Fungi</taxon>
        <taxon>Dikarya</taxon>
        <taxon>Ascomycota</taxon>
        <taxon>Pezizomycotina</taxon>
        <taxon>Dothideomycetes</taxon>
        <taxon>Dothideomycetes incertae sedis</taxon>
        <taxon>Patellariales</taxon>
        <taxon>Patellariaceae</taxon>
        <taxon>Patellaria</taxon>
    </lineage>
</organism>
<dbReference type="InterPro" id="IPR041247">
    <property type="entry name" value="Rad52_fam"/>
</dbReference>
<dbReference type="PANTHER" id="PTHR12132">
    <property type="entry name" value="DNA REPAIR AND RECOMBINATION PROTEIN RAD52, RAD59"/>
    <property type="match status" value="1"/>
</dbReference>
<name>A0A9P4SDL2_9PEZI</name>
<evidence type="ECO:0000256" key="4">
    <source>
        <dbReference type="ARBA" id="ARBA00023204"/>
    </source>
</evidence>
<evidence type="ECO:0000256" key="1">
    <source>
        <dbReference type="ARBA" id="ARBA00006638"/>
    </source>
</evidence>
<evidence type="ECO:0000256" key="2">
    <source>
        <dbReference type="ARBA" id="ARBA00022763"/>
    </source>
</evidence>
<reference evidence="7" key="1">
    <citation type="journal article" date="2020" name="Stud. Mycol.">
        <title>101 Dothideomycetes genomes: a test case for predicting lifestyles and emergence of pathogens.</title>
        <authorList>
            <person name="Haridas S."/>
            <person name="Albert R."/>
            <person name="Binder M."/>
            <person name="Bloem J."/>
            <person name="Labutti K."/>
            <person name="Salamov A."/>
            <person name="Andreopoulos B."/>
            <person name="Baker S."/>
            <person name="Barry K."/>
            <person name="Bills G."/>
            <person name="Bluhm B."/>
            <person name="Cannon C."/>
            <person name="Castanera R."/>
            <person name="Culley D."/>
            <person name="Daum C."/>
            <person name="Ezra D."/>
            <person name="Gonzalez J."/>
            <person name="Henrissat B."/>
            <person name="Kuo A."/>
            <person name="Liang C."/>
            <person name="Lipzen A."/>
            <person name="Lutzoni F."/>
            <person name="Magnuson J."/>
            <person name="Mondo S."/>
            <person name="Nolan M."/>
            <person name="Ohm R."/>
            <person name="Pangilinan J."/>
            <person name="Park H.-J."/>
            <person name="Ramirez L."/>
            <person name="Alfaro M."/>
            <person name="Sun H."/>
            <person name="Tritt A."/>
            <person name="Yoshinaga Y."/>
            <person name="Zwiers L.-H."/>
            <person name="Turgeon B."/>
            <person name="Goodwin S."/>
            <person name="Spatafora J."/>
            <person name="Crous P."/>
            <person name="Grigoriev I."/>
        </authorList>
    </citation>
    <scope>NUCLEOTIDE SEQUENCE</scope>
    <source>
        <strain evidence="7">CBS 101060</strain>
    </source>
</reference>
<dbReference type="SUPFAM" id="SSF54768">
    <property type="entry name" value="dsRNA-binding domain-like"/>
    <property type="match status" value="1"/>
</dbReference>
<keyword evidence="3" id="KW-0233">DNA recombination</keyword>
<keyword evidence="2" id="KW-0227">DNA damage</keyword>
<comment type="similarity">
    <text evidence="1">Belongs to the RAD52 family.</text>
</comment>
<feature type="compositionally biased region" description="Polar residues" evidence="6">
    <location>
        <begin position="291"/>
        <end position="300"/>
    </location>
</feature>
<feature type="compositionally biased region" description="Polar residues" evidence="6">
    <location>
        <begin position="470"/>
        <end position="486"/>
    </location>
</feature>
<dbReference type="EMBL" id="MU006092">
    <property type="protein sequence ID" value="KAF2840728.1"/>
    <property type="molecule type" value="Genomic_DNA"/>
</dbReference>